<evidence type="ECO:0000256" key="1">
    <source>
        <dbReference type="SAM" id="Phobius"/>
    </source>
</evidence>
<proteinExistence type="predicted"/>
<evidence type="ECO:0000313" key="2">
    <source>
        <dbReference type="EnsemblMetazoa" id="tetur14g03340.1"/>
    </source>
</evidence>
<sequence length="84" mass="9522">MSEVDGKVYQKKHVDKDCPHLILVGIKDDHERKNLEVWIPCKPDEIDSIGSSSSNKFPYGAIRIFGLLLLVSLSSYGIYKMVKK</sequence>
<organism evidence="2 3">
    <name type="scientific">Tetranychus urticae</name>
    <name type="common">Two-spotted spider mite</name>
    <dbReference type="NCBI Taxonomy" id="32264"/>
    <lineage>
        <taxon>Eukaryota</taxon>
        <taxon>Metazoa</taxon>
        <taxon>Ecdysozoa</taxon>
        <taxon>Arthropoda</taxon>
        <taxon>Chelicerata</taxon>
        <taxon>Arachnida</taxon>
        <taxon>Acari</taxon>
        <taxon>Acariformes</taxon>
        <taxon>Trombidiformes</taxon>
        <taxon>Prostigmata</taxon>
        <taxon>Eleutherengona</taxon>
        <taxon>Raphignathae</taxon>
        <taxon>Tetranychoidea</taxon>
        <taxon>Tetranychidae</taxon>
        <taxon>Tetranychus</taxon>
    </lineage>
</organism>
<keyword evidence="1" id="KW-1133">Transmembrane helix</keyword>
<feature type="transmembrane region" description="Helical" evidence="1">
    <location>
        <begin position="60"/>
        <end position="79"/>
    </location>
</feature>
<reference evidence="3" key="1">
    <citation type="submission" date="2011-08" db="EMBL/GenBank/DDBJ databases">
        <authorList>
            <person name="Rombauts S."/>
        </authorList>
    </citation>
    <scope>NUCLEOTIDE SEQUENCE</scope>
    <source>
        <strain evidence="3">London</strain>
    </source>
</reference>
<keyword evidence="1" id="KW-0812">Transmembrane</keyword>
<dbReference type="Proteomes" id="UP000015104">
    <property type="component" value="Unassembled WGS sequence"/>
</dbReference>
<keyword evidence="3" id="KW-1185">Reference proteome</keyword>
<protein>
    <submittedName>
        <fullName evidence="2">Uncharacterized protein</fullName>
    </submittedName>
</protein>
<accession>T1KLR1</accession>
<name>T1KLR1_TETUR</name>
<dbReference type="AlphaFoldDB" id="T1KLR1"/>
<dbReference type="EnsemblMetazoa" id="tetur14g03340.1">
    <property type="protein sequence ID" value="tetur14g03340.1"/>
    <property type="gene ID" value="tetur14g03340"/>
</dbReference>
<evidence type="ECO:0000313" key="3">
    <source>
        <dbReference type="Proteomes" id="UP000015104"/>
    </source>
</evidence>
<dbReference type="HOGENOM" id="CLU_2530378_0_0_1"/>
<dbReference type="EMBL" id="CAEY01000212">
    <property type="status" value="NOT_ANNOTATED_CDS"/>
    <property type="molecule type" value="Genomic_DNA"/>
</dbReference>
<reference evidence="2" key="2">
    <citation type="submission" date="2015-06" db="UniProtKB">
        <authorList>
            <consortium name="EnsemblMetazoa"/>
        </authorList>
    </citation>
    <scope>IDENTIFICATION</scope>
</reference>
<keyword evidence="1" id="KW-0472">Membrane</keyword>